<evidence type="ECO:0000313" key="4">
    <source>
        <dbReference type="Proteomes" id="UP000198323"/>
    </source>
</evidence>
<dbReference type="InterPro" id="IPR047845">
    <property type="entry name" value="RNF17-like_TUDOR_rpt1"/>
</dbReference>
<feature type="compositionally biased region" description="Polar residues" evidence="1">
    <location>
        <begin position="190"/>
        <end position="200"/>
    </location>
</feature>
<evidence type="ECO:0000313" key="3">
    <source>
        <dbReference type="EMBL" id="OXB57131.1"/>
    </source>
</evidence>
<evidence type="ECO:0000256" key="1">
    <source>
        <dbReference type="SAM" id="MobiDB-lite"/>
    </source>
</evidence>
<feature type="compositionally biased region" description="Polar residues" evidence="1">
    <location>
        <begin position="1095"/>
        <end position="1104"/>
    </location>
</feature>
<accession>A0A226MPE5</accession>
<feature type="domain" description="Tudor" evidence="2">
    <location>
        <begin position="1001"/>
        <end position="1060"/>
    </location>
</feature>
<comment type="caution">
    <text evidence="3">The sequence shown here is derived from an EMBL/GenBank/DDBJ whole genome shotgun (WGS) entry which is preliminary data.</text>
</comment>
<evidence type="ECO:0000259" key="2">
    <source>
        <dbReference type="PROSITE" id="PS50304"/>
    </source>
</evidence>
<dbReference type="CDD" id="cd20414">
    <property type="entry name" value="Tudor_TDRD4_rpt1"/>
    <property type="match status" value="1"/>
</dbReference>
<dbReference type="Gene3D" id="2.30.30.140">
    <property type="match status" value="4"/>
</dbReference>
<feature type="region of interest" description="Disordered" evidence="1">
    <location>
        <begin position="1"/>
        <end position="40"/>
    </location>
</feature>
<name>A0A226MPE5_CALSU</name>
<feature type="domain" description="Tudor" evidence="2">
    <location>
        <begin position="762"/>
        <end position="820"/>
    </location>
</feature>
<proteinExistence type="predicted"/>
<organism evidence="3 4">
    <name type="scientific">Callipepla squamata</name>
    <name type="common">Scaled quail</name>
    <dbReference type="NCBI Taxonomy" id="9009"/>
    <lineage>
        <taxon>Eukaryota</taxon>
        <taxon>Metazoa</taxon>
        <taxon>Chordata</taxon>
        <taxon>Craniata</taxon>
        <taxon>Vertebrata</taxon>
        <taxon>Euteleostomi</taxon>
        <taxon>Archelosauria</taxon>
        <taxon>Archosauria</taxon>
        <taxon>Dinosauria</taxon>
        <taxon>Saurischia</taxon>
        <taxon>Theropoda</taxon>
        <taxon>Coelurosauria</taxon>
        <taxon>Aves</taxon>
        <taxon>Neognathae</taxon>
        <taxon>Galloanserae</taxon>
        <taxon>Galliformes</taxon>
        <taxon>Odontophoridae</taxon>
        <taxon>Callipepla</taxon>
    </lineage>
</organism>
<dbReference type="OrthoDB" id="5800423at2759"/>
<sequence length="1340" mass="150294">MDSETRSCNSLTSAGLPGLAAEHKGQRPNNTKQNQTEERYHRKIRQISMTILYKIEFNRVLVNKEGFMYKLLNQLEDNFQNFLFFQPNHSGKHIQGDDMLSGKQECPADGGTEVEQKRRKLNAIRQCLKVLEEDLTGPSYRRTDSSHVNELHDVNNEETHFGGFSSTETKTDVKHGLCVSTPERVVRPFSPNTGEKNVQHSVSSSSEQKSKLVLSPSANMENETIEDIDKALWTGVCNLSCLQDAEEMLKLLELKVKQEGGKIAETMEKKWDELITSLLARKRKLHAELVKSIDDYSAGVATAKQFIEEKKKCLLGAIRIAKELKITPSLKTYCDLTQIIRDLTLPVDTELSRLNSLKEKTVPSEGSGQRALAFDDRENIPSSDNRLPVDNTYRVCNRESKTKANKLGVGEGVKKVQESLPVVCRQNIPAVPKALSTPDVIIEEIYEDNVESSAELVFVSHVVNPCHFYIQRYSQRKEGAFLEMKLNNFCCNKSSFFVPSDILEPGVRAFIKRKETGMWCRGTITKIIPIKTRNKQKNCGPVKCRVCDIAVVKIFLIDFGSYEVFNFSSRCAPAERPDLAAVQTIETDDICLLMRKPDQHIEAELATVPPLAVQCSLKDIVPKNASEGWEEEAKKRFLGMVNNKVVLMTVFREEDGILIVDLSKPPCNKICSGMPVSLKDTLVFLDLARFKSHLPNQSKNNTVFQNSGPKVQQEREVVSVTVCHINSPSDFYLQLAGGQVDVVLPEKIQEVRKDSKDTTVACLVEGQACFAKHGSGNWYRAQIIGLPHHEGVVVKYTDFGSVANVPLEDIRSMEDEFLSFPGKEIKCRLAYIEPREAAGEWSRETTRRFKEMTEDKLMECSVVEILDNILSVELFDSHVACGRGSSINSQLVREDLASYVPGYIKGSPKSSSETWDTSLEEMPEKLKALNPADVKALEGQDFRSLSKKELEVIISHVVSPSKIFIQWLSSESKLKRSAFLNISLQEKMDAFYKESQPQSVKWKNNMHCAVYVHDLKQWQRGQISRIVSETAAEVLLYDCGAEKTVDISCLRELEENMKRIRTFAVGCALADIRTDKGAVARAIPKKCPEVHLEQESPQLSTWNSEPARARGSAGEEEGIVSKSDQNSCETSKSLLPLETNKTYKAPILPKERTFRAVVSCVGNDGTIYIVPKSSVSDLNKLMNDIQNNFRCLGLLEPYSWERGEACVVRGSDTLWYRGKVVEYGGGTLQELPDNPWGKLSVSLYLSGMSLSSFMADQNYCVVDDGQVVAKQVLVEGHTPVLLSYKLPPLPVQGDIFPVRVSHFVTPKKSSSPEVTIFLYSDEQKLVHMKLIEMGLADLDE</sequence>
<dbReference type="STRING" id="9009.A0A226MPE5"/>
<dbReference type="PROSITE" id="PS50304">
    <property type="entry name" value="TUDOR"/>
    <property type="match status" value="2"/>
</dbReference>
<dbReference type="SMART" id="SM00333">
    <property type="entry name" value="TUDOR"/>
    <property type="match status" value="3"/>
</dbReference>
<feature type="compositionally biased region" description="Polar residues" evidence="1">
    <location>
        <begin position="1"/>
        <end position="13"/>
    </location>
</feature>
<feature type="region of interest" description="Disordered" evidence="1">
    <location>
        <begin position="187"/>
        <end position="217"/>
    </location>
</feature>
<dbReference type="Proteomes" id="UP000198323">
    <property type="component" value="Unassembled WGS sequence"/>
</dbReference>
<dbReference type="SUPFAM" id="SSF63748">
    <property type="entry name" value="Tudor/PWWP/MBT"/>
    <property type="match status" value="4"/>
</dbReference>
<dbReference type="InterPro" id="IPR035437">
    <property type="entry name" value="SNase_OB-fold_sf"/>
</dbReference>
<keyword evidence="4" id="KW-1185">Reference proteome</keyword>
<protein>
    <recommendedName>
        <fullName evidence="2">Tudor domain-containing protein</fullName>
    </recommendedName>
</protein>
<dbReference type="Gene3D" id="2.40.50.90">
    <property type="match status" value="2"/>
</dbReference>
<feature type="region of interest" description="Disordered" evidence="1">
    <location>
        <begin position="1094"/>
        <end position="1127"/>
    </location>
</feature>
<dbReference type="InterPro" id="IPR002999">
    <property type="entry name" value="Tudor"/>
</dbReference>
<dbReference type="PANTHER" id="PTHR16442:SF1">
    <property type="entry name" value="RING FINGER PROTEIN 17"/>
    <property type="match status" value="1"/>
</dbReference>
<dbReference type="PANTHER" id="PTHR16442">
    <property type="entry name" value="RING FINGER PROTEIN 17"/>
    <property type="match status" value="1"/>
</dbReference>
<dbReference type="Pfam" id="PF00567">
    <property type="entry name" value="TUDOR"/>
    <property type="match status" value="4"/>
</dbReference>
<feature type="compositionally biased region" description="Low complexity" evidence="1">
    <location>
        <begin position="201"/>
        <end position="215"/>
    </location>
</feature>
<reference evidence="3 4" key="1">
    <citation type="submission" date="2016-07" db="EMBL/GenBank/DDBJ databases">
        <title>Disparate Historic Effective Population Sizes Predicted by Modern Levels of Genome Diversity for the Scaled Quail (Callipepla squamata) and the Northern Bobwhite (Colinus virginianus): Inferences from First and Second Generation Draft Genome Assemblies for Sympatric New World Quail.</title>
        <authorList>
            <person name="Oldeschulte D.L."/>
            <person name="Halley Y.A."/>
            <person name="Bhattarai E.K."/>
            <person name="Brashear W.A."/>
            <person name="Hill J."/>
            <person name="Metz R.P."/>
            <person name="Johnson C.D."/>
            <person name="Rollins D."/>
            <person name="Peterson M.J."/>
            <person name="Bickhart D.M."/>
            <person name="Decker J.E."/>
            <person name="Seabury C.M."/>
        </authorList>
    </citation>
    <scope>NUCLEOTIDE SEQUENCE [LARGE SCALE GENOMIC DNA]</scope>
    <source>
        <strain evidence="3 4">Texas</strain>
        <tissue evidence="3">Leg muscle</tissue>
    </source>
</reference>
<dbReference type="EMBL" id="MCFN01000569">
    <property type="protein sequence ID" value="OXB57131.1"/>
    <property type="molecule type" value="Genomic_DNA"/>
</dbReference>
<gene>
    <name evidence="3" type="ORF">ASZ78_006993</name>
</gene>